<protein>
    <recommendedName>
        <fullName evidence="5">RRM domain-containing protein</fullName>
    </recommendedName>
</protein>
<dbReference type="PANTHER" id="PTHR48032:SF6">
    <property type="entry name" value="RNA-BINDING (RRM_RBD_RNP MOTIFS) FAMILY PROTEIN"/>
    <property type="match status" value="1"/>
</dbReference>
<dbReference type="Proteomes" id="UP001206595">
    <property type="component" value="Unassembled WGS sequence"/>
</dbReference>
<dbReference type="InterPro" id="IPR000504">
    <property type="entry name" value="RRM_dom"/>
</dbReference>
<evidence type="ECO:0000259" key="5">
    <source>
        <dbReference type="PROSITE" id="PS50102"/>
    </source>
</evidence>
<dbReference type="EMBL" id="MU620952">
    <property type="protein sequence ID" value="KAI8576646.1"/>
    <property type="molecule type" value="Genomic_DNA"/>
</dbReference>
<feature type="compositionally biased region" description="Low complexity" evidence="4">
    <location>
        <begin position="304"/>
        <end position="319"/>
    </location>
</feature>
<dbReference type="InterPro" id="IPR035979">
    <property type="entry name" value="RBD_domain_sf"/>
</dbReference>
<sequence>MIQTDKKKTYYELTTPFSFSLPYNFCRPNIFIRKMFIGGLNWETTDERLRDYFSKYGEVIDCVVMRDATTGKSRGFAFLTFADSHVVDEVASRSHQLDGKNIDPKRAIPRDEQDKTEKIFVGGIHQEVDEEEFRQYFNRFGKVIDVTLMTDRATGRPRGFGFVTFESSQGVENALNMPGLAMRGKPVEVKRAMPKHRQQQSPHGGDSHGVAVNPYFNMYGKQGGGGGGSRYAGAASGMAQGGQGGRGGWYGGASGGGSGGQGANMYGNYYGGGGGYQNYQMMAAAAAAYYNRYMGYYANQQQQQQDYGQGYQDDGYSEGNDGKGGDGGDDYPADDQDRSNDGGDQYGGHHDRYGDSGRGGSNYSRDPRRDPRSSSASYSSGSERNSRGNNGSGGGGAVYASQSNRNQHNYRPY</sequence>
<accession>A0AAD5HBL9</accession>
<evidence type="ECO:0000256" key="3">
    <source>
        <dbReference type="PROSITE-ProRule" id="PRU00176"/>
    </source>
</evidence>
<dbReference type="InterPro" id="IPR012677">
    <property type="entry name" value="Nucleotide-bd_a/b_plait_sf"/>
</dbReference>
<gene>
    <name evidence="6" type="ORF">K450DRAFT_256034</name>
</gene>
<evidence type="ECO:0000256" key="2">
    <source>
        <dbReference type="ARBA" id="ARBA00022884"/>
    </source>
</evidence>
<dbReference type="AlphaFoldDB" id="A0AAD5HBL9"/>
<reference evidence="6" key="2">
    <citation type="journal article" date="2022" name="Proc. Natl. Acad. Sci. U.S.A.">
        <title>Diploid-dominant life cycles characterize the early evolution of Fungi.</title>
        <authorList>
            <person name="Amses K.R."/>
            <person name="Simmons D.R."/>
            <person name="Longcore J.E."/>
            <person name="Mondo S.J."/>
            <person name="Seto K."/>
            <person name="Jeronimo G.H."/>
            <person name="Bonds A.E."/>
            <person name="Quandt C.A."/>
            <person name="Davis W.J."/>
            <person name="Chang Y."/>
            <person name="Federici B.A."/>
            <person name="Kuo A."/>
            <person name="LaButti K."/>
            <person name="Pangilinan J."/>
            <person name="Andreopoulos W."/>
            <person name="Tritt A."/>
            <person name="Riley R."/>
            <person name="Hundley H."/>
            <person name="Johnson J."/>
            <person name="Lipzen A."/>
            <person name="Barry K."/>
            <person name="Lang B.F."/>
            <person name="Cuomo C.A."/>
            <person name="Buchler N.E."/>
            <person name="Grigoriev I.V."/>
            <person name="Spatafora J.W."/>
            <person name="Stajich J.E."/>
            <person name="James T.Y."/>
        </authorList>
    </citation>
    <scope>NUCLEOTIDE SEQUENCE</scope>
    <source>
        <strain evidence="6">AG</strain>
    </source>
</reference>
<dbReference type="RefSeq" id="XP_051441650.1">
    <property type="nucleotide sequence ID" value="XM_051591434.1"/>
</dbReference>
<keyword evidence="7" id="KW-1185">Reference proteome</keyword>
<keyword evidence="2 3" id="KW-0694">RNA-binding</keyword>
<comment type="caution">
    <text evidence="6">The sequence shown here is derived from an EMBL/GenBank/DDBJ whole genome shotgun (WGS) entry which is preliminary data.</text>
</comment>
<dbReference type="Pfam" id="PF00076">
    <property type="entry name" value="RRM_1"/>
    <property type="match status" value="2"/>
</dbReference>
<evidence type="ECO:0000256" key="1">
    <source>
        <dbReference type="ARBA" id="ARBA00022737"/>
    </source>
</evidence>
<dbReference type="SUPFAM" id="SSF54928">
    <property type="entry name" value="RNA-binding domain, RBD"/>
    <property type="match status" value="2"/>
</dbReference>
<dbReference type="PANTHER" id="PTHR48032">
    <property type="entry name" value="RNA-BINDING PROTEIN MUSASHI HOMOLOG RBP6"/>
    <property type="match status" value="1"/>
</dbReference>
<organism evidence="6 7">
    <name type="scientific">Umbelopsis ramanniana AG</name>
    <dbReference type="NCBI Taxonomy" id="1314678"/>
    <lineage>
        <taxon>Eukaryota</taxon>
        <taxon>Fungi</taxon>
        <taxon>Fungi incertae sedis</taxon>
        <taxon>Mucoromycota</taxon>
        <taxon>Mucoromycotina</taxon>
        <taxon>Umbelopsidomycetes</taxon>
        <taxon>Umbelopsidales</taxon>
        <taxon>Umbelopsidaceae</taxon>
        <taxon>Umbelopsis</taxon>
    </lineage>
</organism>
<feature type="compositionally biased region" description="Polar residues" evidence="4">
    <location>
        <begin position="400"/>
        <end position="413"/>
    </location>
</feature>
<feature type="compositionally biased region" description="Low complexity" evidence="4">
    <location>
        <begin position="373"/>
        <end position="389"/>
    </location>
</feature>
<reference evidence="6" key="1">
    <citation type="submission" date="2021-06" db="EMBL/GenBank/DDBJ databases">
        <authorList>
            <consortium name="DOE Joint Genome Institute"/>
            <person name="Mondo S.J."/>
            <person name="Amses K.R."/>
            <person name="Simmons D.R."/>
            <person name="Longcore J.E."/>
            <person name="Seto K."/>
            <person name="Alves G.H."/>
            <person name="Bonds A.E."/>
            <person name="Quandt C.A."/>
            <person name="Davis W.J."/>
            <person name="Chang Y."/>
            <person name="Letcher P.M."/>
            <person name="Powell M.J."/>
            <person name="Kuo A."/>
            <person name="Labutti K."/>
            <person name="Pangilinan J."/>
            <person name="Andreopoulos W."/>
            <person name="Tritt A."/>
            <person name="Riley R."/>
            <person name="Hundley H."/>
            <person name="Johnson J."/>
            <person name="Lipzen A."/>
            <person name="Barry K."/>
            <person name="Berbee M.L."/>
            <person name="Buchler N.E."/>
            <person name="Grigoriev I.V."/>
            <person name="Spatafora J.W."/>
            <person name="Stajich J.E."/>
            <person name="James T.Y."/>
        </authorList>
    </citation>
    <scope>NUCLEOTIDE SEQUENCE</scope>
    <source>
        <strain evidence="6">AG</strain>
    </source>
</reference>
<dbReference type="PROSITE" id="PS50102">
    <property type="entry name" value="RRM"/>
    <property type="match status" value="2"/>
</dbReference>
<dbReference type="GO" id="GO:0006417">
    <property type="term" value="P:regulation of translation"/>
    <property type="evidence" value="ECO:0007669"/>
    <property type="project" value="TreeGrafter"/>
</dbReference>
<feature type="domain" description="RRM" evidence="5">
    <location>
        <begin position="117"/>
        <end position="194"/>
    </location>
</feature>
<dbReference type="GeneID" id="75916777"/>
<evidence type="ECO:0000313" key="6">
    <source>
        <dbReference type="EMBL" id="KAI8576646.1"/>
    </source>
</evidence>
<dbReference type="InterPro" id="IPR034156">
    <property type="entry name" value="Hrp1_RRM1"/>
</dbReference>
<evidence type="ECO:0000256" key="4">
    <source>
        <dbReference type="SAM" id="MobiDB-lite"/>
    </source>
</evidence>
<dbReference type="GO" id="GO:0003729">
    <property type="term" value="F:mRNA binding"/>
    <property type="evidence" value="ECO:0007669"/>
    <property type="project" value="TreeGrafter"/>
</dbReference>
<dbReference type="Gene3D" id="3.30.70.330">
    <property type="match status" value="2"/>
</dbReference>
<evidence type="ECO:0000313" key="7">
    <source>
        <dbReference type="Proteomes" id="UP001206595"/>
    </source>
</evidence>
<dbReference type="FunFam" id="3.30.70.330:FF:000025">
    <property type="entry name" value="RNA-binding protein Musashi homolog 2 isoform X1"/>
    <property type="match status" value="1"/>
</dbReference>
<feature type="compositionally biased region" description="Basic and acidic residues" evidence="4">
    <location>
        <begin position="335"/>
        <end position="355"/>
    </location>
</feature>
<feature type="region of interest" description="Disordered" evidence="4">
    <location>
        <begin position="304"/>
        <end position="413"/>
    </location>
</feature>
<keyword evidence="1" id="KW-0677">Repeat</keyword>
<dbReference type="SMART" id="SM00360">
    <property type="entry name" value="RRM"/>
    <property type="match status" value="2"/>
</dbReference>
<feature type="domain" description="RRM" evidence="5">
    <location>
        <begin position="33"/>
        <end position="115"/>
    </location>
</feature>
<name>A0AAD5HBL9_UMBRA</name>
<proteinExistence type="predicted"/>
<dbReference type="CDD" id="cd12577">
    <property type="entry name" value="RRM1_Hrp1p"/>
    <property type="match status" value="1"/>
</dbReference>